<evidence type="ECO:0000256" key="1">
    <source>
        <dbReference type="SAM" id="Coils"/>
    </source>
</evidence>
<sequence length="1318" mass="152361">MKESKSGVNCIFVPNAPNGDRSRMFLDLMDKKKEFRYTREQAIGIYVIYTKSNAKEKMEAVKNADGSPKYHINSQGEFPAKDVVDYLGVEKQMEEINNFDVEEYRLGAVDSIGGKRVDYTDAEEILNKVNDFNNSHTGLVAGVEQHTTSDGTVYNIKVYAKDAGTIDVPVSTREKLKAWEIYKQVFNANGIDITSMPEELKGTFSAYNLDLGKQLRNISKIDVNNLYRKDALILFTIDKDSKEVQRLIDKFGSIENAAQAIDDFNHKVIELDNSQRHLLAMAVSHAKNLHGIDVEALIDQINQITFSIEVNSPEVEWKEEIDKLNKKFHIFKGETRRINDDIDNVSQAYSEIIIQLKRKMTALHKEKGVTEEGKELERLYNKLQKELAEKKHYKSIVDFLKLATSDIENIEEEIKNVSLTGDSMEVIMNKAHVLKQYKDIENQYRHIVSMLALDNMDLNDIENQEDIDTIKEIAQKLKTYFENKEGVIKRLTKQNIYDMAKLMSKGKISDSELNDMLEKSLKSVGWTDRWLNSVGTANNLLINVAGTVMRNQEIMRDQAMEETIARINIANERLKKAGFNSEFMYEDEKHIISDIDWERFDAAKEDEKKRLERNGLRGFGLKQAMNNWEYENTEDRLVDKENGRKERVPNEDYRKAEDFQKDWAPAQKEYYDTIMQIKGELESNYPAHAQNYYYPPQIRRTSMDAFLKAGESFDAKGMGKAILNKLKDPFVIREDDTNFIDNAVVDGERTTLVESDYDNTPKRKIPIFFQNQVEDGELLRDFSSGIARLASSAINYAAMSEIEDMMYIIADFADHKDPATPKSMVEVSNSRFNKVIKDVYNFGRTNNVGAVLHGFIDQHIYGIKRNPNENKVFIKFCDSIIKYTSFRGLATNLPGMVANGAVGILQIFIDAGSNEFFGYKDMAWAFTKLFGDTGVKGDMSEYLSNNTSSKGTLLQKMFDPMQENFENASNKRYYNSFLRHFISKDFSYAGYGVGEYFIHMLPMYAILRHEKVKLDGKEISLYEAFDVTKKKDGNAELIIKDGVTDLDGNAITKDYLDKIRGKIMYANQSMHGAMNAEDKGLIHQYCMGRLVMNFRQWMVGHYSRRYRGRHYDFTLGEWREGYWVSVWKGLFNDDTKDTWKSGHKKDAMLMFMKDCWLMMTKAQTQWNNLSEMQRYNVKRARAEILVWISLLGLSFVLGEEDDHKKEWFRRWWIYQTKRMLTETEASMPGIKMPNSIITIVQSPIASVNTLNSLLYVIYGLTNGDLFEEIQSGRHKGENRYWRNVVKYDLPFYKDWEKLVTMDEDDSLFKVFDSSPSNH</sequence>
<proteinExistence type="predicted"/>
<reference evidence="2" key="1">
    <citation type="journal article" date="2021" name="Proc. Natl. Acad. Sci. U.S.A.">
        <title>A Catalog of Tens of Thousands of Viruses from Human Metagenomes Reveals Hidden Associations with Chronic Diseases.</title>
        <authorList>
            <person name="Tisza M.J."/>
            <person name="Buck C.B."/>
        </authorList>
    </citation>
    <scope>NUCLEOTIDE SEQUENCE</scope>
    <source>
        <strain evidence="2">CtWDt29</strain>
    </source>
</reference>
<evidence type="ECO:0000313" key="2">
    <source>
        <dbReference type="EMBL" id="DAD98370.1"/>
    </source>
</evidence>
<organism evidence="2">
    <name type="scientific">CrAss-like virus sp. ctWDt29</name>
    <dbReference type="NCBI Taxonomy" id="2825836"/>
    <lineage>
        <taxon>Viruses</taxon>
        <taxon>Duplodnaviria</taxon>
        <taxon>Heunggongvirae</taxon>
        <taxon>Uroviricota</taxon>
        <taxon>Caudoviricetes</taxon>
        <taxon>Crassvirales</taxon>
    </lineage>
</organism>
<keyword evidence="1" id="KW-0175">Coiled coil</keyword>
<name>A0A8S5NVX7_9CAUD</name>
<protein>
    <submittedName>
        <fullName evidence="2">ATPase</fullName>
    </submittedName>
</protein>
<feature type="coiled-coil region" evidence="1">
    <location>
        <begin position="366"/>
        <end position="420"/>
    </location>
</feature>
<dbReference type="EMBL" id="BK015261">
    <property type="protein sequence ID" value="DAD98370.1"/>
    <property type="molecule type" value="Genomic_DNA"/>
</dbReference>
<accession>A0A8S5NVX7</accession>